<evidence type="ECO:0000259" key="8">
    <source>
        <dbReference type="Pfam" id="PF16363"/>
    </source>
</evidence>
<sequence length="338" mass="38126">MKILVTGCCGFIGSNFVRYMLNKYPDYELYNLDALTYAGNLDNLKGVDSGRYHFVHGSIWDEAAVTELLKNVDGVINFAAESHVDRSIENSRPFLDTNVIGLQVLLDAALKAKVQRFVHVSTDEVYGSLETGDGKFTETTPFDPNSPYAASKAAGDLLIKAFYKTFGFPVITVRPSNNYGPYQYPEKFIPLMITNLLTGKPVPVYGQGTNVRDWLYVGDNCKAIDLVFHKGREGQSYNIGGDSERKNLEILHKVMEIMNESGAAKITGEAAFKYVKDRPGHDFRYALDNAKITAELGWRPEKKIEDGLVDTINWYIDNEWWWQSLKKRLAAESEGFWK</sequence>
<evidence type="ECO:0000256" key="6">
    <source>
        <dbReference type="ARBA" id="ARBA00023239"/>
    </source>
</evidence>
<dbReference type="Gene3D" id="3.90.25.10">
    <property type="entry name" value="UDP-galactose 4-epimerase, domain 1"/>
    <property type="match status" value="1"/>
</dbReference>
<dbReference type="InterPro" id="IPR016040">
    <property type="entry name" value="NAD(P)-bd_dom"/>
</dbReference>
<feature type="domain" description="NAD(P)-binding" evidence="8">
    <location>
        <begin position="4"/>
        <end position="309"/>
    </location>
</feature>
<evidence type="ECO:0000256" key="1">
    <source>
        <dbReference type="ARBA" id="ARBA00001539"/>
    </source>
</evidence>
<proteinExistence type="inferred from homology"/>
<keyword evidence="10" id="KW-1185">Reference proteome</keyword>
<dbReference type="EC" id="4.2.1.46" evidence="4 7"/>
<dbReference type="CDD" id="cd05246">
    <property type="entry name" value="dTDP_GD_SDR_e"/>
    <property type="match status" value="1"/>
</dbReference>
<dbReference type="Gene3D" id="3.40.50.720">
    <property type="entry name" value="NAD(P)-binding Rossmann-like Domain"/>
    <property type="match status" value="1"/>
</dbReference>
<accession>A0ABR5SFG2</accession>
<evidence type="ECO:0000256" key="3">
    <source>
        <dbReference type="ARBA" id="ARBA00008178"/>
    </source>
</evidence>
<dbReference type="PANTHER" id="PTHR43000">
    <property type="entry name" value="DTDP-D-GLUCOSE 4,6-DEHYDRATASE-RELATED"/>
    <property type="match status" value="1"/>
</dbReference>
<evidence type="ECO:0000256" key="4">
    <source>
        <dbReference type="ARBA" id="ARBA00011990"/>
    </source>
</evidence>
<dbReference type="EMBL" id="LNQR01000118">
    <property type="protein sequence ID" value="KWT78204.1"/>
    <property type="molecule type" value="Genomic_DNA"/>
</dbReference>
<gene>
    <name evidence="9" type="ORF">ASN18_2931</name>
</gene>
<dbReference type="GO" id="GO:0008460">
    <property type="term" value="F:dTDP-glucose 4,6-dehydratase activity"/>
    <property type="evidence" value="ECO:0007669"/>
    <property type="project" value="UniProtKB-EC"/>
</dbReference>
<reference evidence="9 10" key="1">
    <citation type="submission" date="2015-11" db="EMBL/GenBank/DDBJ databases">
        <authorList>
            <person name="Lin W."/>
        </authorList>
    </citation>
    <scope>NUCLEOTIDE SEQUENCE [LARGE SCALE GENOMIC DNA]</scope>
    <source>
        <strain evidence="9 10">HCH-1</strain>
    </source>
</reference>
<evidence type="ECO:0000313" key="10">
    <source>
        <dbReference type="Proteomes" id="UP000060487"/>
    </source>
</evidence>
<dbReference type="Pfam" id="PF16363">
    <property type="entry name" value="GDP_Man_Dehyd"/>
    <property type="match status" value="1"/>
</dbReference>
<comment type="catalytic activity">
    <reaction evidence="1 7">
        <text>dTDP-alpha-D-glucose = dTDP-4-dehydro-6-deoxy-alpha-D-glucose + H2O</text>
        <dbReference type="Rhea" id="RHEA:17221"/>
        <dbReference type="ChEBI" id="CHEBI:15377"/>
        <dbReference type="ChEBI" id="CHEBI:57477"/>
        <dbReference type="ChEBI" id="CHEBI:57649"/>
        <dbReference type="EC" id="4.2.1.46"/>
    </reaction>
</comment>
<dbReference type="Proteomes" id="UP000060487">
    <property type="component" value="Unassembled WGS sequence"/>
</dbReference>
<dbReference type="InterPro" id="IPR036291">
    <property type="entry name" value="NAD(P)-bd_dom_sf"/>
</dbReference>
<evidence type="ECO:0000313" key="9">
    <source>
        <dbReference type="EMBL" id="KWT78204.1"/>
    </source>
</evidence>
<name>A0ABR5SFG2_9BACT</name>
<evidence type="ECO:0000256" key="5">
    <source>
        <dbReference type="ARBA" id="ARBA00023027"/>
    </source>
</evidence>
<evidence type="ECO:0000256" key="2">
    <source>
        <dbReference type="ARBA" id="ARBA00001911"/>
    </source>
</evidence>
<keyword evidence="5" id="KW-0520">NAD</keyword>
<dbReference type="NCBIfam" id="TIGR01181">
    <property type="entry name" value="dTDP_gluc_dehyt"/>
    <property type="match status" value="1"/>
</dbReference>
<protein>
    <recommendedName>
        <fullName evidence="4 7">dTDP-glucose 4,6-dehydratase</fullName>
        <ecNumber evidence="4 7">4.2.1.46</ecNumber>
    </recommendedName>
</protein>
<organism evidence="9 10">
    <name type="scientific">Candidatus Magnetominusculus xianensis</name>
    <dbReference type="NCBI Taxonomy" id="1748249"/>
    <lineage>
        <taxon>Bacteria</taxon>
        <taxon>Pseudomonadati</taxon>
        <taxon>Nitrospirota</taxon>
        <taxon>Nitrospiria</taxon>
        <taxon>Nitrospirales</taxon>
        <taxon>Nitrospiraceae</taxon>
        <taxon>Candidatus Magnetominusculus</taxon>
    </lineage>
</organism>
<dbReference type="RefSeq" id="WP_085053548.1">
    <property type="nucleotide sequence ID" value="NZ_LNQR01000118.1"/>
</dbReference>
<evidence type="ECO:0000256" key="7">
    <source>
        <dbReference type="RuleBase" id="RU004473"/>
    </source>
</evidence>
<comment type="cofactor">
    <cofactor evidence="2 7">
        <name>NAD(+)</name>
        <dbReference type="ChEBI" id="CHEBI:57540"/>
    </cofactor>
</comment>
<comment type="similarity">
    <text evidence="3 7">Belongs to the NAD(P)-dependent epimerase/dehydratase family. dTDP-glucose dehydratase subfamily.</text>
</comment>
<dbReference type="InterPro" id="IPR005888">
    <property type="entry name" value="dTDP_Gluc_deHydtase"/>
</dbReference>
<comment type="caution">
    <text evidence="9">The sequence shown here is derived from an EMBL/GenBank/DDBJ whole genome shotgun (WGS) entry which is preliminary data.</text>
</comment>
<keyword evidence="6 7" id="KW-0456">Lyase</keyword>
<dbReference type="SUPFAM" id="SSF51735">
    <property type="entry name" value="NAD(P)-binding Rossmann-fold domains"/>
    <property type="match status" value="1"/>
</dbReference>